<sequence length="346" mass="39441">MSPLKKFALLFVLAMAISIYHCFRVYINNYLDVDTKLMFHCKSSDEDLGSHIIQHGGDFNWEFSIDIGSSLIYDCDLSFANVRGHYKMFDERRAAGHEYLKKLCLLLVLAVAISISHGFQVSITNDSGVNTNLTVHCRSGSRDLGRHAIEYEDEFIWEININIGSQTIYDIHHGSISSALAIRRPNKDPLPSNFSSKKIEALLAFSTIPPSVNQVEMNPAWQQRQLREFCKSKSIIVNVFSPFGAVGSCWGTNQVMNNEALKQIADAHGETVAQVCLRWIIEQGAIVIAKSFNKERLKENLDIFDWALTDHDYDKSNQIPEYRMMPRDEYITPHGPFKTLEELWDE</sequence>
<dbReference type="InterPro" id="IPR010264">
    <property type="entry name" value="Self-incomp_S1"/>
</dbReference>
<gene>
    <name evidence="8" type="ORF">WN944_026398</name>
</gene>
<evidence type="ECO:0000256" key="6">
    <source>
        <dbReference type="SAM" id="Phobius"/>
    </source>
</evidence>
<dbReference type="EMBL" id="JBCGBO010000024">
    <property type="protein sequence ID" value="KAK9183248.1"/>
    <property type="molecule type" value="Genomic_DNA"/>
</dbReference>
<evidence type="ECO:0000259" key="7">
    <source>
        <dbReference type="Pfam" id="PF00248"/>
    </source>
</evidence>
<dbReference type="Pfam" id="PF05938">
    <property type="entry name" value="Self-incomp_S1"/>
    <property type="match status" value="2"/>
</dbReference>
<dbReference type="GO" id="GO:0005576">
    <property type="term" value="C:extracellular region"/>
    <property type="evidence" value="ECO:0007669"/>
    <property type="project" value="UniProtKB-SubCell"/>
</dbReference>
<evidence type="ECO:0000256" key="4">
    <source>
        <dbReference type="ARBA" id="ARBA00022525"/>
    </source>
</evidence>
<protein>
    <recommendedName>
        <fullName evidence="7">NADP-dependent oxidoreductase domain-containing protein</fullName>
    </recommendedName>
</protein>
<feature type="transmembrane region" description="Helical" evidence="6">
    <location>
        <begin position="7"/>
        <end position="27"/>
    </location>
</feature>
<dbReference type="GO" id="GO:0016491">
    <property type="term" value="F:oxidoreductase activity"/>
    <property type="evidence" value="ECO:0007669"/>
    <property type="project" value="InterPro"/>
</dbReference>
<dbReference type="InterPro" id="IPR023210">
    <property type="entry name" value="NADP_OxRdtase_dom"/>
</dbReference>
<evidence type="ECO:0000256" key="2">
    <source>
        <dbReference type="ARBA" id="ARBA00005581"/>
    </source>
</evidence>
<dbReference type="InterPro" id="IPR020471">
    <property type="entry name" value="AKR"/>
</dbReference>
<keyword evidence="5" id="KW-0732">Signal</keyword>
<reference evidence="8 9" key="1">
    <citation type="submission" date="2024-05" db="EMBL/GenBank/DDBJ databases">
        <title>Haplotype-resolved chromosome-level genome assembly of Huyou (Citrus changshanensis).</title>
        <authorList>
            <person name="Miao C."/>
            <person name="Chen W."/>
            <person name="Wu Y."/>
            <person name="Wang L."/>
            <person name="Zhao S."/>
            <person name="Grierson D."/>
            <person name="Xu C."/>
            <person name="Chen K."/>
        </authorList>
    </citation>
    <scope>NUCLEOTIDE SEQUENCE [LARGE SCALE GENOMIC DNA]</scope>
    <source>
        <strain evidence="8">01-14</strain>
        <tissue evidence="8">Leaf</tissue>
    </source>
</reference>
<keyword evidence="3" id="KW-0713">Self-incompatibility</keyword>
<dbReference type="SUPFAM" id="SSF51430">
    <property type="entry name" value="NAD(P)-linked oxidoreductase"/>
    <property type="match status" value="1"/>
</dbReference>
<dbReference type="AlphaFoldDB" id="A0AAP0LRI7"/>
<dbReference type="GO" id="GO:0060320">
    <property type="term" value="P:rejection of self pollen"/>
    <property type="evidence" value="ECO:0007669"/>
    <property type="project" value="UniProtKB-KW"/>
</dbReference>
<organism evidence="8 9">
    <name type="scientific">Citrus x changshan-huyou</name>
    <dbReference type="NCBI Taxonomy" id="2935761"/>
    <lineage>
        <taxon>Eukaryota</taxon>
        <taxon>Viridiplantae</taxon>
        <taxon>Streptophyta</taxon>
        <taxon>Embryophyta</taxon>
        <taxon>Tracheophyta</taxon>
        <taxon>Spermatophyta</taxon>
        <taxon>Magnoliopsida</taxon>
        <taxon>eudicotyledons</taxon>
        <taxon>Gunneridae</taxon>
        <taxon>Pentapetalae</taxon>
        <taxon>rosids</taxon>
        <taxon>malvids</taxon>
        <taxon>Sapindales</taxon>
        <taxon>Rutaceae</taxon>
        <taxon>Aurantioideae</taxon>
        <taxon>Citrus</taxon>
    </lineage>
</organism>
<evidence type="ECO:0000256" key="1">
    <source>
        <dbReference type="ARBA" id="ARBA00004613"/>
    </source>
</evidence>
<dbReference type="PANTHER" id="PTHR11732">
    <property type="entry name" value="ALDO/KETO REDUCTASE"/>
    <property type="match status" value="1"/>
</dbReference>
<accession>A0AAP0LRI7</accession>
<name>A0AAP0LRI7_9ROSI</name>
<evidence type="ECO:0000256" key="5">
    <source>
        <dbReference type="ARBA" id="ARBA00022729"/>
    </source>
</evidence>
<evidence type="ECO:0000313" key="8">
    <source>
        <dbReference type="EMBL" id="KAK9183248.1"/>
    </source>
</evidence>
<comment type="caution">
    <text evidence="8">The sequence shown here is derived from an EMBL/GenBank/DDBJ whole genome shotgun (WGS) entry which is preliminary data.</text>
</comment>
<feature type="domain" description="NADP-dependent oxidoreductase" evidence="7">
    <location>
        <begin position="192"/>
        <end position="318"/>
    </location>
</feature>
<comment type="similarity">
    <text evidence="2">Belongs to the plant self-incompatibility (S1) protein family.</text>
</comment>
<evidence type="ECO:0000256" key="3">
    <source>
        <dbReference type="ARBA" id="ARBA00022471"/>
    </source>
</evidence>
<keyword evidence="9" id="KW-1185">Reference proteome</keyword>
<dbReference type="Gene3D" id="3.20.20.100">
    <property type="entry name" value="NADP-dependent oxidoreductase domain"/>
    <property type="match status" value="1"/>
</dbReference>
<dbReference type="InterPro" id="IPR018170">
    <property type="entry name" value="Aldo/ket_reductase_CS"/>
</dbReference>
<dbReference type="PROSITE" id="PS00063">
    <property type="entry name" value="ALDOKETO_REDUCTASE_3"/>
    <property type="match status" value="1"/>
</dbReference>
<keyword evidence="4" id="KW-0964">Secreted</keyword>
<keyword evidence="6" id="KW-0472">Membrane</keyword>
<dbReference type="Pfam" id="PF00248">
    <property type="entry name" value="Aldo_ket_red"/>
    <property type="match status" value="1"/>
</dbReference>
<dbReference type="InterPro" id="IPR036812">
    <property type="entry name" value="NAD(P)_OxRdtase_dom_sf"/>
</dbReference>
<comment type="subcellular location">
    <subcellularLocation>
        <location evidence="1">Secreted</location>
    </subcellularLocation>
</comment>
<keyword evidence="6" id="KW-0812">Transmembrane</keyword>
<proteinExistence type="inferred from homology"/>
<dbReference type="PRINTS" id="PR00069">
    <property type="entry name" value="ALDKETRDTASE"/>
</dbReference>
<keyword evidence="6" id="KW-1133">Transmembrane helix</keyword>
<evidence type="ECO:0000313" key="9">
    <source>
        <dbReference type="Proteomes" id="UP001428341"/>
    </source>
</evidence>
<dbReference type="Proteomes" id="UP001428341">
    <property type="component" value="Unassembled WGS sequence"/>
</dbReference>